<dbReference type="InterPro" id="IPR032675">
    <property type="entry name" value="LRR_dom_sf"/>
</dbReference>
<dbReference type="Proteomes" id="UP001187192">
    <property type="component" value="Unassembled WGS sequence"/>
</dbReference>
<comment type="caution">
    <text evidence="5">The sequence shown here is derived from an EMBL/GenBank/DDBJ whole genome shotgun (WGS) entry which is preliminary data.</text>
</comment>
<evidence type="ECO:0000313" key="6">
    <source>
        <dbReference type="Proteomes" id="UP001187192"/>
    </source>
</evidence>
<gene>
    <name evidence="5" type="ORF">TIFTF001_006078</name>
</gene>
<feature type="domain" description="Disease resistance protein winged helix" evidence="3">
    <location>
        <begin position="65"/>
        <end position="138"/>
    </location>
</feature>
<keyword evidence="6" id="KW-1185">Reference proteome</keyword>
<dbReference type="GO" id="GO:0098542">
    <property type="term" value="P:defense response to other organism"/>
    <property type="evidence" value="ECO:0007669"/>
    <property type="project" value="TreeGrafter"/>
</dbReference>
<evidence type="ECO:0000259" key="4">
    <source>
        <dbReference type="Pfam" id="PF23598"/>
    </source>
</evidence>
<dbReference type="InterPro" id="IPR058922">
    <property type="entry name" value="WHD_DRP"/>
</dbReference>
<keyword evidence="2" id="KW-0611">Plant defense</keyword>
<accession>A0AA87ZLB6</accession>
<dbReference type="SUPFAM" id="SSF52047">
    <property type="entry name" value="RNI-like"/>
    <property type="match status" value="1"/>
</dbReference>
<dbReference type="InterPro" id="IPR044974">
    <property type="entry name" value="Disease_R_plants"/>
</dbReference>
<dbReference type="Gene3D" id="3.80.10.10">
    <property type="entry name" value="Ribonuclease Inhibitor"/>
    <property type="match status" value="1"/>
</dbReference>
<organism evidence="5 6">
    <name type="scientific">Ficus carica</name>
    <name type="common">Common fig</name>
    <dbReference type="NCBI Taxonomy" id="3494"/>
    <lineage>
        <taxon>Eukaryota</taxon>
        <taxon>Viridiplantae</taxon>
        <taxon>Streptophyta</taxon>
        <taxon>Embryophyta</taxon>
        <taxon>Tracheophyta</taxon>
        <taxon>Spermatophyta</taxon>
        <taxon>Magnoliopsida</taxon>
        <taxon>eudicotyledons</taxon>
        <taxon>Gunneridae</taxon>
        <taxon>Pentapetalae</taxon>
        <taxon>rosids</taxon>
        <taxon>fabids</taxon>
        <taxon>Rosales</taxon>
        <taxon>Moraceae</taxon>
        <taxon>Ficeae</taxon>
        <taxon>Ficus</taxon>
    </lineage>
</organism>
<feature type="domain" description="Disease resistance R13L4/SHOC-2-like LRR" evidence="4">
    <location>
        <begin position="224"/>
        <end position="385"/>
    </location>
</feature>
<reference evidence="5" key="1">
    <citation type="submission" date="2023-07" db="EMBL/GenBank/DDBJ databases">
        <title>draft genome sequence of fig (Ficus carica).</title>
        <authorList>
            <person name="Takahashi T."/>
            <person name="Nishimura K."/>
        </authorList>
    </citation>
    <scope>NUCLEOTIDE SEQUENCE</scope>
</reference>
<evidence type="ECO:0000256" key="2">
    <source>
        <dbReference type="ARBA" id="ARBA00022821"/>
    </source>
</evidence>
<protein>
    <submittedName>
        <fullName evidence="5">Uncharacterized protein</fullName>
    </submittedName>
</protein>
<dbReference type="PANTHER" id="PTHR23155:SF759">
    <property type="entry name" value="AAA+ ATPASE DOMAIN-CONTAINING PROTEIN"/>
    <property type="match status" value="1"/>
</dbReference>
<sequence>MGSLLASKNNKLSIWTEVLESFHKSSEGNNEQMMAFLRLSYDELEAHLKQCLLCLSVYPALCLSVYPEDYEIRAEQIIHWWVAEGLIPRQGSNKTVIELRYQYLSTLISRCLVEAEDRRSYDGKVYSCKIHDMIRELIMRIAEEEAFCTFNEKGIQEWKEDLYWLGFVDDLIGKINSFGNDSKLRAMLLVTNSPVDFDRNSGFPLSLRPLDLSGGCTNLDEIKRVKYLLDWVGSLKRLACLNLGKIRCLEELPSSVCKNRNLQILILTGLQELTGFRVVGRTKSKACDLLELSNLTQLRVLHMVINNDDFEISESDLNKVFSKLDSLKVLDIDANECKKPKVWKMLDCLYPPKHLKELYLRNYHYNVMPKWVHPSTLQELQYLCVEDGYITRVIPEVASARSEYVWRELEGLSLKKLGKLEANWMELKETMPVIRYMEVSPGYGRWINLPSDVQQSGIWRAN</sequence>
<dbReference type="InterPro" id="IPR036388">
    <property type="entry name" value="WH-like_DNA-bd_sf"/>
</dbReference>
<name>A0AA87ZLB6_FICCA</name>
<proteinExistence type="predicted"/>
<dbReference type="InterPro" id="IPR055414">
    <property type="entry name" value="LRR_R13L4/SHOC2-like"/>
</dbReference>
<evidence type="ECO:0000259" key="3">
    <source>
        <dbReference type="Pfam" id="PF23559"/>
    </source>
</evidence>
<dbReference type="PANTHER" id="PTHR23155">
    <property type="entry name" value="DISEASE RESISTANCE PROTEIN RP"/>
    <property type="match status" value="1"/>
</dbReference>
<evidence type="ECO:0000313" key="5">
    <source>
        <dbReference type="EMBL" id="GMN36532.1"/>
    </source>
</evidence>
<dbReference type="Gene3D" id="1.10.10.10">
    <property type="entry name" value="Winged helix-like DNA-binding domain superfamily/Winged helix DNA-binding domain"/>
    <property type="match status" value="1"/>
</dbReference>
<dbReference type="Pfam" id="PF23559">
    <property type="entry name" value="WHD_DRP"/>
    <property type="match status" value="1"/>
</dbReference>
<evidence type="ECO:0000256" key="1">
    <source>
        <dbReference type="ARBA" id="ARBA00022737"/>
    </source>
</evidence>
<dbReference type="EMBL" id="BTGU01000006">
    <property type="protein sequence ID" value="GMN36532.1"/>
    <property type="molecule type" value="Genomic_DNA"/>
</dbReference>
<keyword evidence="1" id="KW-0677">Repeat</keyword>
<dbReference type="FunFam" id="1.10.10.10:FF:000322">
    <property type="entry name" value="Probable disease resistance protein At1g63360"/>
    <property type="match status" value="1"/>
</dbReference>
<dbReference type="Pfam" id="PF23598">
    <property type="entry name" value="LRR_14"/>
    <property type="match status" value="1"/>
</dbReference>
<dbReference type="AlphaFoldDB" id="A0AA87ZLB6"/>